<comment type="caution">
    <text evidence="1">The sequence shown here is derived from an EMBL/GenBank/DDBJ whole genome shotgun (WGS) entry which is preliminary data.</text>
</comment>
<dbReference type="EMBL" id="JAQNDM010000002">
    <property type="protein sequence ID" value="MDC0710245.1"/>
    <property type="molecule type" value="Genomic_DNA"/>
</dbReference>
<reference evidence="1 2" key="1">
    <citation type="submission" date="2022-11" db="EMBL/GenBank/DDBJ databases">
        <title>Minimal conservation of predation-associated metabolite biosynthetic gene clusters underscores biosynthetic potential of Myxococcota including descriptions for ten novel species: Archangium lansinium sp. nov., Myxococcus landrumus sp. nov., Nannocystis bai.</title>
        <authorList>
            <person name="Ahearne A."/>
            <person name="Stevens C."/>
            <person name="Dowd S."/>
        </authorList>
    </citation>
    <scope>NUCLEOTIDE SEQUENCE [LARGE SCALE GENOMIC DNA]</scope>
    <source>
        <strain evidence="1 2">NCWAL01</strain>
    </source>
</reference>
<dbReference type="PROSITE" id="PS51257">
    <property type="entry name" value="PROKAR_LIPOPROTEIN"/>
    <property type="match status" value="1"/>
</dbReference>
<gene>
    <name evidence="1" type="ORF">POL68_17340</name>
</gene>
<protein>
    <recommendedName>
        <fullName evidence="3">Lipoprotein</fullName>
    </recommendedName>
</protein>
<accession>A0ABT5D979</accession>
<keyword evidence="2" id="KW-1185">Reference proteome</keyword>
<proteinExistence type="predicted"/>
<evidence type="ECO:0000313" key="1">
    <source>
        <dbReference type="EMBL" id="MDC0710245.1"/>
    </source>
</evidence>
<name>A0ABT5D979_9BACT</name>
<dbReference type="RefSeq" id="WP_272139505.1">
    <property type="nucleotide sequence ID" value="NZ_JAQNDM010000002.1"/>
</dbReference>
<organism evidence="1 2">
    <name type="scientific">Stigmatella ashevillensis</name>
    <dbReference type="NCBI Taxonomy" id="2995309"/>
    <lineage>
        <taxon>Bacteria</taxon>
        <taxon>Pseudomonadati</taxon>
        <taxon>Myxococcota</taxon>
        <taxon>Myxococcia</taxon>
        <taxon>Myxococcales</taxon>
        <taxon>Cystobacterineae</taxon>
        <taxon>Archangiaceae</taxon>
        <taxon>Stigmatella</taxon>
    </lineage>
</organism>
<evidence type="ECO:0000313" key="2">
    <source>
        <dbReference type="Proteomes" id="UP001221838"/>
    </source>
</evidence>
<evidence type="ECO:0008006" key="3">
    <source>
        <dbReference type="Google" id="ProtNLM"/>
    </source>
</evidence>
<dbReference type="Proteomes" id="UP001221838">
    <property type="component" value="Unassembled WGS sequence"/>
</dbReference>
<sequence>MKRLFFIPVALWGLGACGGSFLFWNKPAQLDVGKICEEKGAAVGQTGSVRAGMELQNVRYDGESLSGRLLLTSAVGGLCLDKRLIESFALNVETVSECGTVRKPGFIVADVLAKPLREEDVMVVSPGYWYGKEISIPLFPSRDTEQAVPECIEVEFSFHALASGEAAHLRVRAIREPLPPGRQDSSGESPQP</sequence>